<keyword evidence="4" id="KW-1185">Reference proteome</keyword>
<dbReference type="EMBL" id="FTOJ01000001">
    <property type="protein sequence ID" value="SIS64768.1"/>
    <property type="molecule type" value="Genomic_DNA"/>
</dbReference>
<protein>
    <submittedName>
        <fullName evidence="2">Uncharacterized protein</fullName>
    </submittedName>
</protein>
<dbReference type="RefSeq" id="WP_076449989.1">
    <property type="nucleotide sequence ID" value="NZ_FTOJ01000001.1"/>
</dbReference>
<gene>
    <name evidence="1" type="ORF">B0A70_06685</name>
    <name evidence="2" type="ORF">SAMN05421796_101805</name>
</gene>
<dbReference type="OrthoDB" id="1151547at2"/>
<reference evidence="3" key="3">
    <citation type="submission" date="2017-01" db="EMBL/GenBank/DDBJ databases">
        <authorList>
            <person name="Varghese N."/>
            <person name="Submissions S."/>
        </authorList>
    </citation>
    <scope>NUCLEOTIDE SEQUENCE [LARGE SCALE GENOMIC DNA]</scope>
    <source>
        <strain evidence="3">DSM 21068</strain>
    </source>
</reference>
<name>A0A1N7KT37_9FLAO</name>
<evidence type="ECO:0000313" key="2">
    <source>
        <dbReference type="EMBL" id="SIS64768.1"/>
    </source>
</evidence>
<reference evidence="1 4" key="1">
    <citation type="submission" date="2016-11" db="EMBL/GenBank/DDBJ databases">
        <title>Whole genomes of Flavobacteriaceae.</title>
        <authorList>
            <person name="Stine C."/>
            <person name="Li C."/>
            <person name="Tadesse D."/>
        </authorList>
    </citation>
    <scope>NUCLEOTIDE SEQUENCE [LARGE SCALE GENOMIC DNA]</scope>
    <source>
        <strain evidence="1 4">DSM 21068</strain>
    </source>
</reference>
<dbReference type="EMBL" id="MUGO01000008">
    <property type="protein sequence ID" value="PQA95001.1"/>
    <property type="molecule type" value="Genomic_DNA"/>
</dbReference>
<reference evidence="2" key="2">
    <citation type="submission" date="2017-01" db="EMBL/GenBank/DDBJ databases">
        <authorList>
            <person name="Mah S.A."/>
            <person name="Swanson W.J."/>
            <person name="Moy G.W."/>
            <person name="Vacquier V.D."/>
        </authorList>
    </citation>
    <scope>NUCLEOTIDE SEQUENCE [LARGE SCALE GENOMIC DNA]</scope>
    <source>
        <strain evidence="2">DSM 21068</strain>
    </source>
</reference>
<organism evidence="2 3">
    <name type="scientific">Chryseobacterium piscicola</name>
    <dbReference type="NCBI Taxonomy" id="551459"/>
    <lineage>
        <taxon>Bacteria</taxon>
        <taxon>Pseudomonadati</taxon>
        <taxon>Bacteroidota</taxon>
        <taxon>Flavobacteriia</taxon>
        <taxon>Flavobacteriales</taxon>
        <taxon>Weeksellaceae</taxon>
        <taxon>Chryseobacterium group</taxon>
        <taxon>Chryseobacterium</taxon>
    </lineage>
</organism>
<accession>A0A1N7KT37</accession>
<evidence type="ECO:0000313" key="1">
    <source>
        <dbReference type="EMBL" id="PQA95001.1"/>
    </source>
</evidence>
<proteinExistence type="predicted"/>
<dbReference type="Proteomes" id="UP000238314">
    <property type="component" value="Unassembled WGS sequence"/>
</dbReference>
<evidence type="ECO:0000313" key="3">
    <source>
        <dbReference type="Proteomes" id="UP000186246"/>
    </source>
</evidence>
<dbReference type="AlphaFoldDB" id="A0A1N7KT37"/>
<dbReference type="STRING" id="551459.SAMN05421796_101805"/>
<sequence>MYYQELIQKLWDFNKKTKLGSTAIAMYLYLLKLGNDAESYTISVSDVTISNVLSITKKTVKPTKEKLRKSGLIQYENKIGFPCSYRLSLNYPLEIPESKKIQNPSQISNSKENEIQVQITENLELFDLQSKIFPKIPEQNDQILDSHFLNRLIKTSEIPALEEFMTYAKTLDNYETILDSSIKEKYDSWTKNNWENNSGRPITNWKSSLKSALPYMKNDTNNQISSLDLIPNIKRPISK</sequence>
<dbReference type="Proteomes" id="UP000186246">
    <property type="component" value="Unassembled WGS sequence"/>
</dbReference>
<evidence type="ECO:0000313" key="4">
    <source>
        <dbReference type="Proteomes" id="UP000238314"/>
    </source>
</evidence>